<evidence type="ECO:0000259" key="2">
    <source>
        <dbReference type="Pfam" id="PF25484"/>
    </source>
</evidence>
<keyword evidence="1" id="KW-0732">Signal</keyword>
<accession>A0A9P8MLT4</accession>
<reference evidence="3" key="1">
    <citation type="submission" date="2021-09" db="EMBL/GenBank/DDBJ databases">
        <title>A high-quality genome of the endoparasitic fungus Hirsutella rhossiliensis with a comparison of Hirsutella genomes reveals transposable elements contributing to genome size variation.</title>
        <authorList>
            <person name="Lin R."/>
            <person name="Jiao Y."/>
            <person name="Sun X."/>
            <person name="Ling J."/>
            <person name="Xie B."/>
            <person name="Cheng X."/>
        </authorList>
    </citation>
    <scope>NUCLEOTIDE SEQUENCE</scope>
    <source>
        <strain evidence="3">HR02</strain>
    </source>
</reference>
<gene>
    <name evidence="3" type="ORF">HRG_11516</name>
</gene>
<name>A0A9P8MLT4_9HYPO</name>
<dbReference type="Pfam" id="PF25484">
    <property type="entry name" value="DUF7907"/>
    <property type="match status" value="1"/>
</dbReference>
<evidence type="ECO:0000313" key="4">
    <source>
        <dbReference type="Proteomes" id="UP000824596"/>
    </source>
</evidence>
<dbReference type="EMBL" id="JAIZPD010000021">
    <property type="protein sequence ID" value="KAH0957369.1"/>
    <property type="molecule type" value="Genomic_DNA"/>
</dbReference>
<evidence type="ECO:0000256" key="1">
    <source>
        <dbReference type="SAM" id="SignalP"/>
    </source>
</evidence>
<dbReference type="OrthoDB" id="3515453at2759"/>
<dbReference type="AlphaFoldDB" id="A0A9P8MLT4"/>
<feature type="signal peptide" evidence="1">
    <location>
        <begin position="1"/>
        <end position="18"/>
    </location>
</feature>
<organism evidence="3 4">
    <name type="scientific">Hirsutella rhossiliensis</name>
    <dbReference type="NCBI Taxonomy" id="111463"/>
    <lineage>
        <taxon>Eukaryota</taxon>
        <taxon>Fungi</taxon>
        <taxon>Dikarya</taxon>
        <taxon>Ascomycota</taxon>
        <taxon>Pezizomycotina</taxon>
        <taxon>Sordariomycetes</taxon>
        <taxon>Hypocreomycetidae</taxon>
        <taxon>Hypocreales</taxon>
        <taxon>Ophiocordycipitaceae</taxon>
        <taxon>Hirsutella</taxon>
    </lineage>
</organism>
<dbReference type="GeneID" id="68360644"/>
<dbReference type="InterPro" id="IPR057229">
    <property type="entry name" value="DUF7907"/>
</dbReference>
<dbReference type="RefSeq" id="XP_044714883.1">
    <property type="nucleotide sequence ID" value="XM_044869986.1"/>
</dbReference>
<protein>
    <recommendedName>
        <fullName evidence="2">DUF7907 domain-containing protein</fullName>
    </recommendedName>
</protein>
<sequence>MKFAALLASLLLRGVTSAQQVQSKPFNLVIQSADVSLNGQQLAACHTGAAIESLCVAGRSGARFFLNTTEGWESPIKGYGSPGVLAWNLPLGNGQGFVSEPMSFYSDPSTNVALPLFEPGYTSQPVSFDDNKSQLAILSYLDDTQTPPTGNTGKALKNWYVCQTYYSAYQYRTLAWVLGNGGARPQNPSCVKVEVQRKFV</sequence>
<feature type="domain" description="DUF7907" evidence="2">
    <location>
        <begin position="23"/>
        <end position="198"/>
    </location>
</feature>
<proteinExistence type="predicted"/>
<feature type="chain" id="PRO_5040309805" description="DUF7907 domain-containing protein" evidence="1">
    <location>
        <begin position="19"/>
        <end position="200"/>
    </location>
</feature>
<keyword evidence="4" id="KW-1185">Reference proteome</keyword>
<evidence type="ECO:0000313" key="3">
    <source>
        <dbReference type="EMBL" id="KAH0957369.1"/>
    </source>
</evidence>
<comment type="caution">
    <text evidence="3">The sequence shown here is derived from an EMBL/GenBank/DDBJ whole genome shotgun (WGS) entry which is preliminary data.</text>
</comment>
<dbReference type="Proteomes" id="UP000824596">
    <property type="component" value="Unassembled WGS sequence"/>
</dbReference>